<evidence type="ECO:0000313" key="1">
    <source>
        <dbReference type="EMBL" id="TDE10844.1"/>
    </source>
</evidence>
<dbReference type="EMBL" id="SMFL01000014">
    <property type="protein sequence ID" value="TDE10844.1"/>
    <property type="molecule type" value="Genomic_DNA"/>
</dbReference>
<proteinExistence type="predicted"/>
<evidence type="ECO:0008006" key="3">
    <source>
        <dbReference type="Google" id="ProtNLM"/>
    </source>
</evidence>
<dbReference type="InterPro" id="IPR012334">
    <property type="entry name" value="Pectin_lyas_fold"/>
</dbReference>
<dbReference type="InterPro" id="IPR011050">
    <property type="entry name" value="Pectin_lyase_fold/virulence"/>
</dbReference>
<accession>A0A4R5DGA3</accession>
<sequence>MIDHNVFSDKNRVSWKGANGGECVQVGQEPVLLGTLKAFTVVRENRFVRCNGESEIVSNKSSSNTYSKNYFQDNHGELVMRGGHDCLIDSNTFASGTGGIRINGTNHTITNNTLQGMPTAIRFMYGMSKGKSETGFYVAASDCLVKNNRISNVSTGILIGDSKNADWTGKFDTSKYPSRVMQDIAPFNITLAGNNITNAKTAVAGQQN</sequence>
<dbReference type="Gene3D" id="2.160.20.10">
    <property type="entry name" value="Single-stranded right-handed beta-helix, Pectin lyase-like"/>
    <property type="match status" value="1"/>
</dbReference>
<gene>
    <name evidence="1" type="ORF">E0F88_27620</name>
</gene>
<dbReference type="InterPro" id="IPR039513">
    <property type="entry name" value="PL-6"/>
</dbReference>
<evidence type="ECO:0000313" key="2">
    <source>
        <dbReference type="Proteomes" id="UP000294850"/>
    </source>
</evidence>
<dbReference type="SMART" id="SM00710">
    <property type="entry name" value="PbH1"/>
    <property type="match status" value="4"/>
</dbReference>
<dbReference type="Proteomes" id="UP000294850">
    <property type="component" value="Unassembled WGS sequence"/>
</dbReference>
<name>A0A4R5DGA3_9BACT</name>
<dbReference type="AlphaFoldDB" id="A0A4R5DGA3"/>
<protein>
    <recommendedName>
        <fullName evidence="3">Right handed beta helix domain-containing protein</fullName>
    </recommendedName>
</protein>
<dbReference type="OrthoDB" id="6475864at2"/>
<dbReference type="InterPro" id="IPR006626">
    <property type="entry name" value="PbH1"/>
</dbReference>
<organism evidence="1 2">
    <name type="scientific">Dyadobacter psychrotolerans</name>
    <dbReference type="NCBI Taxonomy" id="2541721"/>
    <lineage>
        <taxon>Bacteria</taxon>
        <taxon>Pseudomonadati</taxon>
        <taxon>Bacteroidota</taxon>
        <taxon>Cytophagia</taxon>
        <taxon>Cytophagales</taxon>
        <taxon>Spirosomataceae</taxon>
        <taxon>Dyadobacter</taxon>
    </lineage>
</organism>
<dbReference type="Pfam" id="PF14592">
    <property type="entry name" value="Chondroitinas_B"/>
    <property type="match status" value="1"/>
</dbReference>
<comment type="caution">
    <text evidence="1">The sequence shown here is derived from an EMBL/GenBank/DDBJ whole genome shotgun (WGS) entry which is preliminary data.</text>
</comment>
<reference evidence="1 2" key="1">
    <citation type="submission" date="2019-03" db="EMBL/GenBank/DDBJ databases">
        <title>Dyadobacter AR-3-6 sp. nov., isolated from arctic soil.</title>
        <authorList>
            <person name="Chaudhary D.K."/>
        </authorList>
    </citation>
    <scope>NUCLEOTIDE SEQUENCE [LARGE SCALE GENOMIC DNA]</scope>
    <source>
        <strain evidence="1 2">AR-3-6</strain>
    </source>
</reference>
<keyword evidence="2" id="KW-1185">Reference proteome</keyword>
<dbReference type="SUPFAM" id="SSF51126">
    <property type="entry name" value="Pectin lyase-like"/>
    <property type="match status" value="1"/>
</dbReference>